<dbReference type="PROSITE" id="PS50181">
    <property type="entry name" value="FBOX"/>
    <property type="match status" value="1"/>
</dbReference>
<organism evidence="3 4">
    <name type="scientific">Mycena venus</name>
    <dbReference type="NCBI Taxonomy" id="2733690"/>
    <lineage>
        <taxon>Eukaryota</taxon>
        <taxon>Fungi</taxon>
        <taxon>Dikarya</taxon>
        <taxon>Basidiomycota</taxon>
        <taxon>Agaricomycotina</taxon>
        <taxon>Agaricomycetes</taxon>
        <taxon>Agaricomycetidae</taxon>
        <taxon>Agaricales</taxon>
        <taxon>Marasmiineae</taxon>
        <taxon>Mycenaceae</taxon>
        <taxon>Mycena</taxon>
    </lineage>
</organism>
<name>A0A8H6YBV3_9AGAR</name>
<comment type="caution">
    <text evidence="3">The sequence shown here is derived from an EMBL/GenBank/DDBJ whole genome shotgun (WGS) entry which is preliminary data.</text>
</comment>
<dbReference type="AlphaFoldDB" id="A0A8H6YBV3"/>
<feature type="domain" description="F-box" evidence="2">
    <location>
        <begin position="1"/>
        <end position="46"/>
    </location>
</feature>
<feature type="region of interest" description="Disordered" evidence="1">
    <location>
        <begin position="238"/>
        <end position="266"/>
    </location>
</feature>
<dbReference type="OrthoDB" id="2745898at2759"/>
<reference evidence="3" key="1">
    <citation type="submission" date="2020-05" db="EMBL/GenBank/DDBJ databases">
        <title>Mycena genomes resolve the evolution of fungal bioluminescence.</title>
        <authorList>
            <person name="Tsai I.J."/>
        </authorList>
    </citation>
    <scope>NUCLEOTIDE SEQUENCE</scope>
    <source>
        <strain evidence="3">CCC161011</strain>
    </source>
</reference>
<sequence>MHGLPPELVHAIIEQMDIADEESLRSCSLVCRSLVYPAQRRLFRSLELYTDPSYRRRRPWPAKGSKSTTFTRFHSAVKSSPYLAQYVRDLTIHLHWKVDDSLIGDVLPLLCQVERLSIQGFCSFWSWDPTPTPMSPYWGLIRLPTLRSLRLSNTKGLPPALLSYATATFSQFFIENITINDDSQMNGAPSFLASERRPGRSSPDGPFNHSVALQRRGEACEGSISAFPAQAARAALASCGTPHSGPPSHTSSCSGGPSHPPSAQLPSQLSPALRILTLRLDLTSCIARGYWPQLTQTSLDVAASAPSLERLNVTVCNGMPIRASQPAESWPTPVPWPPFDALHYSLPLPHLRRICCRLERNFYETSFGLFIAHMKGIFPAPCKAGIMVFEASTPYCSW</sequence>
<dbReference type="EMBL" id="JACAZI010000007">
    <property type="protein sequence ID" value="KAF7356129.1"/>
    <property type="molecule type" value="Genomic_DNA"/>
</dbReference>
<dbReference type="InterPro" id="IPR001810">
    <property type="entry name" value="F-box_dom"/>
</dbReference>
<dbReference type="Pfam" id="PF00646">
    <property type="entry name" value="F-box"/>
    <property type="match status" value="1"/>
</dbReference>
<proteinExistence type="predicted"/>
<evidence type="ECO:0000256" key="1">
    <source>
        <dbReference type="SAM" id="MobiDB-lite"/>
    </source>
</evidence>
<protein>
    <recommendedName>
        <fullName evidence="2">F-box domain-containing protein</fullName>
    </recommendedName>
</protein>
<keyword evidence="4" id="KW-1185">Reference proteome</keyword>
<evidence type="ECO:0000259" key="2">
    <source>
        <dbReference type="PROSITE" id="PS50181"/>
    </source>
</evidence>
<feature type="region of interest" description="Disordered" evidence="1">
    <location>
        <begin position="188"/>
        <end position="210"/>
    </location>
</feature>
<accession>A0A8H6YBV3</accession>
<evidence type="ECO:0000313" key="3">
    <source>
        <dbReference type="EMBL" id="KAF7356129.1"/>
    </source>
</evidence>
<dbReference type="Proteomes" id="UP000620124">
    <property type="component" value="Unassembled WGS sequence"/>
</dbReference>
<gene>
    <name evidence="3" type="ORF">MVEN_00943500</name>
</gene>
<evidence type="ECO:0000313" key="4">
    <source>
        <dbReference type="Proteomes" id="UP000620124"/>
    </source>
</evidence>